<proteinExistence type="predicted"/>
<evidence type="ECO:0008006" key="3">
    <source>
        <dbReference type="Google" id="ProtNLM"/>
    </source>
</evidence>
<organism evidence="1 2">
    <name type="scientific">Cystobacter fuscus</name>
    <dbReference type="NCBI Taxonomy" id="43"/>
    <lineage>
        <taxon>Bacteria</taxon>
        <taxon>Pseudomonadati</taxon>
        <taxon>Myxococcota</taxon>
        <taxon>Myxococcia</taxon>
        <taxon>Myxococcales</taxon>
        <taxon>Cystobacterineae</taxon>
        <taxon>Archangiaceae</taxon>
        <taxon>Cystobacter</taxon>
    </lineage>
</organism>
<protein>
    <recommendedName>
        <fullName evidence="3">Lipoprotein</fullName>
    </recommendedName>
</protein>
<dbReference type="EMBL" id="CP022098">
    <property type="protein sequence ID" value="ATB42230.1"/>
    <property type="molecule type" value="Genomic_DNA"/>
</dbReference>
<dbReference type="PROSITE" id="PS51257">
    <property type="entry name" value="PROKAR_LIPOPROTEIN"/>
    <property type="match status" value="1"/>
</dbReference>
<gene>
    <name evidence="1" type="ORF">CYFUS_007708</name>
</gene>
<sequence length="144" mass="15597">MRRTLGLLLSVGLTGCTTVNVASLPSSRDTRDVFVTTSDVQVPYQSLGLVQATRKGVLLFGFADPAGTSLEDGLRDALLPEVRRMSGDGIMNVRFHQTQYALPTRLLFALLFFIPLPTQVTFSGEVVRLDPEGLPPPPPSSPSR</sequence>
<dbReference type="AlphaFoldDB" id="A0A250JF59"/>
<dbReference type="RefSeq" id="WP_157758914.1">
    <property type="nucleotide sequence ID" value="NZ_CP022098.1"/>
</dbReference>
<dbReference type="KEGG" id="cfus:CYFUS_007708"/>
<evidence type="ECO:0000313" key="1">
    <source>
        <dbReference type="EMBL" id="ATB42230.1"/>
    </source>
</evidence>
<name>A0A250JF59_9BACT</name>
<accession>A0A250JF59</accession>
<dbReference type="Proteomes" id="UP000217257">
    <property type="component" value="Chromosome"/>
</dbReference>
<reference evidence="1 2" key="1">
    <citation type="submission" date="2017-06" db="EMBL/GenBank/DDBJ databases">
        <title>Sequencing and comparative analysis of myxobacterial genomes.</title>
        <authorList>
            <person name="Rupp O."/>
            <person name="Goesmann A."/>
            <person name="Sogaard-Andersen L."/>
        </authorList>
    </citation>
    <scope>NUCLEOTIDE SEQUENCE [LARGE SCALE GENOMIC DNA]</scope>
    <source>
        <strain evidence="1 2">DSM 52655</strain>
    </source>
</reference>
<evidence type="ECO:0000313" key="2">
    <source>
        <dbReference type="Proteomes" id="UP000217257"/>
    </source>
</evidence>